<protein>
    <submittedName>
        <fullName evidence="1">Sterile alpha motif domain-containing 3</fullName>
    </submittedName>
</protein>
<keyword evidence="2" id="KW-1185">Reference proteome</keyword>
<evidence type="ECO:0000313" key="2">
    <source>
        <dbReference type="Proteomes" id="UP000290572"/>
    </source>
</evidence>
<dbReference type="AlphaFoldDB" id="A0A498NXS2"/>
<comment type="caution">
    <text evidence="1">The sequence shown here is derived from an EMBL/GenBank/DDBJ whole genome shotgun (WGS) entry which is preliminary data.</text>
</comment>
<dbReference type="PANTHER" id="PTHR31025:SF19">
    <property type="entry name" value="SI:CH73-42K18.1-RELATED"/>
    <property type="match status" value="1"/>
</dbReference>
<dbReference type="PANTHER" id="PTHR31025">
    <property type="entry name" value="SI:CH211-196P9.1-RELATED"/>
    <property type="match status" value="1"/>
</dbReference>
<sequence length="164" mass="18518">MDGCTQEFQRITNKNLPNTFYFELDRHIPQLMTLFRQKASKTGKTAQALAEILKIHDEQEESEPELGNIPVALLTVIEDNGSSSLLHYQPVKICVVLESEVVVHRPRLADGVLVMFGLIYTLHLSYPMGMTNTLEFIQKILLGLEDGKLSPKLETLKNDLMAHV</sequence>
<gene>
    <name evidence="1" type="ORF">ROHU_014073</name>
</gene>
<reference evidence="1 2" key="1">
    <citation type="submission" date="2018-03" db="EMBL/GenBank/DDBJ databases">
        <title>Draft genome sequence of Rohu Carp (Labeo rohita).</title>
        <authorList>
            <person name="Das P."/>
            <person name="Kushwaha B."/>
            <person name="Joshi C.G."/>
            <person name="Kumar D."/>
            <person name="Nagpure N.S."/>
            <person name="Sahoo L."/>
            <person name="Das S.P."/>
            <person name="Bit A."/>
            <person name="Patnaik S."/>
            <person name="Meher P.K."/>
            <person name="Jayasankar P."/>
            <person name="Koringa P.G."/>
            <person name="Patel N.V."/>
            <person name="Hinsu A.T."/>
            <person name="Kumar R."/>
            <person name="Pandey M."/>
            <person name="Agarwal S."/>
            <person name="Srivastava S."/>
            <person name="Singh M."/>
            <person name="Iquebal M.A."/>
            <person name="Jaiswal S."/>
            <person name="Angadi U.B."/>
            <person name="Kumar N."/>
            <person name="Raza M."/>
            <person name="Shah T.M."/>
            <person name="Rai A."/>
            <person name="Jena J.K."/>
        </authorList>
    </citation>
    <scope>NUCLEOTIDE SEQUENCE [LARGE SCALE GENOMIC DNA]</scope>
    <source>
        <strain evidence="1">DASCIFA01</strain>
        <tissue evidence="1">Testis</tissue>
    </source>
</reference>
<proteinExistence type="predicted"/>
<evidence type="ECO:0000313" key="1">
    <source>
        <dbReference type="EMBL" id="RXN36558.1"/>
    </source>
</evidence>
<dbReference type="EMBL" id="QBIY01007861">
    <property type="protein sequence ID" value="RXN36558.1"/>
    <property type="molecule type" value="Genomic_DNA"/>
</dbReference>
<name>A0A498NXS2_LABRO</name>
<dbReference type="Proteomes" id="UP000290572">
    <property type="component" value="Unassembled WGS sequence"/>
</dbReference>
<organism evidence="1 2">
    <name type="scientific">Labeo rohita</name>
    <name type="common">Indian major carp</name>
    <name type="synonym">Cyprinus rohita</name>
    <dbReference type="NCBI Taxonomy" id="84645"/>
    <lineage>
        <taxon>Eukaryota</taxon>
        <taxon>Metazoa</taxon>
        <taxon>Chordata</taxon>
        <taxon>Craniata</taxon>
        <taxon>Vertebrata</taxon>
        <taxon>Euteleostomi</taxon>
        <taxon>Actinopterygii</taxon>
        <taxon>Neopterygii</taxon>
        <taxon>Teleostei</taxon>
        <taxon>Ostariophysi</taxon>
        <taxon>Cypriniformes</taxon>
        <taxon>Cyprinidae</taxon>
        <taxon>Labeoninae</taxon>
        <taxon>Labeonini</taxon>
        <taxon>Labeo</taxon>
    </lineage>
</organism>
<accession>A0A498NXS2</accession>